<proteinExistence type="predicted"/>
<evidence type="ECO:0000313" key="2">
    <source>
        <dbReference type="Proteomes" id="UP001160148"/>
    </source>
</evidence>
<dbReference type="AlphaFoldDB" id="A0AAV0VT76"/>
<protein>
    <submittedName>
        <fullName evidence="1">Uncharacterized protein</fullName>
    </submittedName>
</protein>
<dbReference type="Proteomes" id="UP001160148">
    <property type="component" value="Unassembled WGS sequence"/>
</dbReference>
<comment type="caution">
    <text evidence="1">The sequence shown here is derived from an EMBL/GenBank/DDBJ whole genome shotgun (WGS) entry which is preliminary data.</text>
</comment>
<sequence>MSCGPCKETVECEEIPEEDAEYQALTELYDRMFCSRGDACCPADVGSDTFGPLLQKDLERGHCQCLLTSSPADGPQETPAAAQDYCADPASMCNSPIKRADRLLTAAMLRQRKDGGGGAAAEGDVKHLTDAVPAFKSCKARKPGAINSALFGLDLEHWMSAATAGDGRDEGAKRAAYDLAAAEAYCKHSGAVEAAELAVHVEPARHLAEVAARFGAQTYSGGVGSGGADDCSGGSGGDSTPVVVVAYVGNTFPSPSDD</sequence>
<accession>A0AAV0VT76</accession>
<reference evidence="1 2" key="1">
    <citation type="submission" date="2023-01" db="EMBL/GenBank/DDBJ databases">
        <authorList>
            <person name="Whitehead M."/>
        </authorList>
    </citation>
    <scope>NUCLEOTIDE SEQUENCE [LARGE SCALE GENOMIC DNA]</scope>
</reference>
<name>A0AAV0VT76_9HEMI</name>
<gene>
    <name evidence="1" type="ORF">MEUPH1_LOCUS4201</name>
</gene>
<dbReference type="EMBL" id="CARXXK010000001">
    <property type="protein sequence ID" value="CAI6347409.1"/>
    <property type="molecule type" value="Genomic_DNA"/>
</dbReference>
<organism evidence="1 2">
    <name type="scientific">Macrosiphum euphorbiae</name>
    <name type="common">potato aphid</name>
    <dbReference type="NCBI Taxonomy" id="13131"/>
    <lineage>
        <taxon>Eukaryota</taxon>
        <taxon>Metazoa</taxon>
        <taxon>Ecdysozoa</taxon>
        <taxon>Arthropoda</taxon>
        <taxon>Hexapoda</taxon>
        <taxon>Insecta</taxon>
        <taxon>Pterygota</taxon>
        <taxon>Neoptera</taxon>
        <taxon>Paraneoptera</taxon>
        <taxon>Hemiptera</taxon>
        <taxon>Sternorrhyncha</taxon>
        <taxon>Aphidomorpha</taxon>
        <taxon>Aphidoidea</taxon>
        <taxon>Aphididae</taxon>
        <taxon>Macrosiphini</taxon>
        <taxon>Macrosiphum</taxon>
    </lineage>
</organism>
<keyword evidence="2" id="KW-1185">Reference proteome</keyword>
<evidence type="ECO:0000313" key="1">
    <source>
        <dbReference type="EMBL" id="CAI6347409.1"/>
    </source>
</evidence>